<sequence length="126" mass="13349">MVDRALSDGTRIAQLLASEITGREAGPFAHAAVTDADPDVEATPDGARAYDVIDEDQRVASVFVLPERVRVDIVAGLDAAKHAADDANLRARLRPSTPPALLVFVEDGAEVKRVLPVVRAALDAAR</sequence>
<protein>
    <recommendedName>
        <fullName evidence="1">DUF7993 domain-containing protein</fullName>
    </recommendedName>
</protein>
<gene>
    <name evidence="2" type="ORF">GCM10009066_25660</name>
</gene>
<evidence type="ECO:0000313" key="3">
    <source>
        <dbReference type="Proteomes" id="UP001500837"/>
    </source>
</evidence>
<organism evidence="2 3">
    <name type="scientific">Halarchaeum salinum</name>
    <dbReference type="NCBI Taxonomy" id="489912"/>
    <lineage>
        <taxon>Archaea</taxon>
        <taxon>Methanobacteriati</taxon>
        <taxon>Methanobacteriota</taxon>
        <taxon>Stenosarchaea group</taxon>
        <taxon>Halobacteria</taxon>
        <taxon>Halobacteriales</taxon>
        <taxon>Halobacteriaceae</taxon>
    </lineage>
</organism>
<dbReference type="Proteomes" id="UP001500837">
    <property type="component" value="Unassembled WGS sequence"/>
</dbReference>
<dbReference type="Pfam" id="PF25956">
    <property type="entry name" value="DUF7993"/>
    <property type="match status" value="1"/>
</dbReference>
<name>A0AAV3S9R6_9EURY</name>
<keyword evidence="3" id="KW-1185">Reference proteome</keyword>
<feature type="domain" description="DUF7993" evidence="1">
    <location>
        <begin position="1"/>
        <end position="124"/>
    </location>
</feature>
<proteinExistence type="predicted"/>
<dbReference type="AlphaFoldDB" id="A0AAV3S9R6"/>
<dbReference type="RefSeq" id="WP_211312687.1">
    <property type="nucleotide sequence ID" value="NZ_BAAABL010000084.1"/>
</dbReference>
<dbReference type="InterPro" id="IPR058306">
    <property type="entry name" value="DUF7993"/>
</dbReference>
<evidence type="ECO:0000313" key="2">
    <source>
        <dbReference type="EMBL" id="GAA0311234.1"/>
    </source>
</evidence>
<reference evidence="2 3" key="1">
    <citation type="journal article" date="2019" name="Int. J. Syst. Evol. Microbiol.">
        <title>The Global Catalogue of Microorganisms (GCM) 10K type strain sequencing project: providing services to taxonomists for standard genome sequencing and annotation.</title>
        <authorList>
            <consortium name="The Broad Institute Genomics Platform"/>
            <consortium name="The Broad Institute Genome Sequencing Center for Infectious Disease"/>
            <person name="Wu L."/>
            <person name="Ma J."/>
        </authorList>
    </citation>
    <scope>NUCLEOTIDE SEQUENCE [LARGE SCALE GENOMIC DNA]</scope>
    <source>
        <strain evidence="2 3">JCM 16330</strain>
    </source>
</reference>
<evidence type="ECO:0000259" key="1">
    <source>
        <dbReference type="Pfam" id="PF25956"/>
    </source>
</evidence>
<comment type="caution">
    <text evidence="2">The sequence shown here is derived from an EMBL/GenBank/DDBJ whole genome shotgun (WGS) entry which is preliminary data.</text>
</comment>
<accession>A0AAV3S9R6</accession>
<dbReference type="EMBL" id="BAAABL010000084">
    <property type="protein sequence ID" value="GAA0311234.1"/>
    <property type="molecule type" value="Genomic_DNA"/>
</dbReference>